<feature type="coiled-coil region" evidence="1">
    <location>
        <begin position="720"/>
        <end position="754"/>
    </location>
</feature>
<feature type="compositionally biased region" description="Low complexity" evidence="2">
    <location>
        <begin position="909"/>
        <end position="927"/>
    </location>
</feature>
<comment type="caution">
    <text evidence="3">The sequence shown here is derived from an EMBL/GenBank/DDBJ whole genome shotgun (WGS) entry which is preliminary data.</text>
</comment>
<dbReference type="EMBL" id="JBBJCI010000046">
    <property type="protein sequence ID" value="KAK7249577.1"/>
    <property type="molecule type" value="Genomic_DNA"/>
</dbReference>
<gene>
    <name evidence="3" type="ORF">SO694_0031403</name>
</gene>
<protein>
    <submittedName>
        <fullName evidence="3">Uncharacterized protein</fullName>
    </submittedName>
</protein>
<dbReference type="Proteomes" id="UP001363151">
    <property type="component" value="Unassembled WGS sequence"/>
</dbReference>
<evidence type="ECO:0000313" key="3">
    <source>
        <dbReference type="EMBL" id="KAK7249577.1"/>
    </source>
</evidence>
<keyword evidence="4" id="KW-1185">Reference proteome</keyword>
<keyword evidence="1" id="KW-0175">Coiled coil</keyword>
<accession>A0ABR1G9B1</accession>
<evidence type="ECO:0000256" key="2">
    <source>
        <dbReference type="SAM" id="MobiDB-lite"/>
    </source>
</evidence>
<feature type="region of interest" description="Disordered" evidence="2">
    <location>
        <begin position="902"/>
        <end position="1007"/>
    </location>
</feature>
<evidence type="ECO:0000313" key="4">
    <source>
        <dbReference type="Proteomes" id="UP001363151"/>
    </source>
</evidence>
<reference evidence="3 4" key="1">
    <citation type="submission" date="2024-03" db="EMBL/GenBank/DDBJ databases">
        <title>Aureococcus anophagefferens CCMP1851 and Kratosvirus quantuckense: Draft genome of a second virus-susceptible host strain in the model system.</title>
        <authorList>
            <person name="Chase E."/>
            <person name="Truchon A.R."/>
            <person name="Schepens W."/>
            <person name="Wilhelm S.W."/>
        </authorList>
    </citation>
    <scope>NUCLEOTIDE SEQUENCE [LARGE SCALE GENOMIC DNA]</scope>
    <source>
        <strain evidence="3 4">CCMP1851</strain>
    </source>
</reference>
<organism evidence="3 4">
    <name type="scientific">Aureococcus anophagefferens</name>
    <name type="common">Harmful bloom alga</name>
    <dbReference type="NCBI Taxonomy" id="44056"/>
    <lineage>
        <taxon>Eukaryota</taxon>
        <taxon>Sar</taxon>
        <taxon>Stramenopiles</taxon>
        <taxon>Ochrophyta</taxon>
        <taxon>Pelagophyceae</taxon>
        <taxon>Pelagomonadales</taxon>
        <taxon>Pelagomonadaceae</taxon>
        <taxon>Aureococcus</taxon>
    </lineage>
</organism>
<name>A0ABR1G9B1_AURAN</name>
<feature type="compositionally biased region" description="Polar residues" evidence="2">
    <location>
        <begin position="975"/>
        <end position="998"/>
    </location>
</feature>
<proteinExistence type="predicted"/>
<evidence type="ECO:0000256" key="1">
    <source>
        <dbReference type="SAM" id="Coils"/>
    </source>
</evidence>
<sequence>MDVPTGSELRDIKTLIKDMKISMTDGDLVGNSRNFVAYAKEIGDSVECLSALNMIQDTNFDEHWNELASRTGMNSLLGTIITFWRIDGGPEGHMTLKISEFKEQLKSSTTDYSSTGVFKLTIDFFKSEGDDGDSAAKRIEAMKVGDHTSIAFYQLSLIDNINAYTCSSREPFPEKKLRKAVLHAFEGYDYLRNHYVRLLQDDSMSPLAFIREVIVESNKWDQNHIGGKNFMQMVKSHGSAALATVSTNIILPRKRHDELIACEREAIELRTMLARTKDKRNDKRNIEYEEMPRNPLNNRLMCLWHGEGTHDTGMCAYLKKDKKLLKRLEDGEPSTSGTPVELLGGRGPPSSAYNFYYEVRSNVKLLKAINQATTRREKKVLRNHLDSRIRLKIGEGTTTYLSYIGMTKTQGAELRGDLHRNGTSGATKLCLATQGATNAIFGPAIHVQVAALDSPEDAEWAVPRGVRARARTRDETPLCDEGRVKSRWTPDELRSYGDILRGATFWVEHSLNDLWDDLGDVPIGVIHKELSQLGNEKQKESFAKIGCALDMVELPPMVRKKQFDGGYFASIYVYSLLACAIDADDFLPRQLDATKVRQLDRALVTAVGYKHPLSRVDDLGVRLREADAIVAEFEARRGRDNATVLKTSLAALGLEMIGRGPWEGYNANYYYNALVSMIQSLDGGSQAVGARGAVLALNEIFVETTSFKPPAPEVALANFADSLRRLDDDARARREAAEQREADARARREIVEAALVSLGLEFCTTGSASEPFANAYDNALVGLLRRIPGGPAARGAAAAVASLNDAFAATSFAAGRVLGDIFAAAARASTRRRPRRASSAWAAARATARICSASATPSSALACSASASARLASARRLRISDSVAPALMQPMSVALAQPISLVRGPPPAQQHLAAPPASAAPRQPAAQMLPRPHEPPQPRAAAPDVAMTPAPSLPAELPPAVPTLTRHTPPAQATPAFSSPAQSLPPSGASTPDSTPDSTFGDLPPPDPLLFEITGRLAEIDVSHMDAFLAVPLTTQSELVNVVKAIRDEAVDAFNLASMIDDI</sequence>